<gene>
    <name evidence="2" type="ORF">V3390_02545</name>
</gene>
<dbReference type="InterPro" id="IPR025528">
    <property type="entry name" value="BrnA_antitoxin"/>
</dbReference>
<dbReference type="Proteomes" id="UP001356170">
    <property type="component" value="Unassembled WGS sequence"/>
</dbReference>
<evidence type="ECO:0000313" key="2">
    <source>
        <dbReference type="EMBL" id="MEF2155112.1"/>
    </source>
</evidence>
<name>A0ABU7UX02_9GAMM</name>
<feature type="region of interest" description="Disordered" evidence="1">
    <location>
        <begin position="1"/>
        <end position="20"/>
    </location>
</feature>
<dbReference type="RefSeq" id="WP_331690165.1">
    <property type="nucleotide sequence ID" value="NZ_JAZHBN010000008.1"/>
</dbReference>
<accession>A0ABU7UX02</accession>
<comment type="caution">
    <text evidence="2">The sequence shown here is derived from an EMBL/GenBank/DDBJ whole genome shotgun (WGS) entry which is preliminary data.</text>
</comment>
<reference evidence="2 3" key="1">
    <citation type="submission" date="2024-01" db="EMBL/GenBank/DDBJ databases">
        <title>Novel species of the genus Luteimonas isolated from rivers.</title>
        <authorList>
            <person name="Lu H."/>
        </authorList>
    </citation>
    <scope>NUCLEOTIDE SEQUENCE [LARGE SCALE GENOMIC DNA]</scope>
    <source>
        <strain evidence="2 3">FXH3W</strain>
    </source>
</reference>
<protein>
    <submittedName>
        <fullName evidence="2">BrnA antitoxin family protein</fullName>
    </submittedName>
</protein>
<evidence type="ECO:0000313" key="3">
    <source>
        <dbReference type="Proteomes" id="UP001356170"/>
    </source>
</evidence>
<keyword evidence="3" id="KW-1185">Reference proteome</keyword>
<sequence length="92" mass="10178">MNASKSASARKSKTDLKRVDAHQISASEYEELPELTDEMLARGTFKKAGRPIATNPRLQVTIRLPADVLAAWKATGPGWQTRMAERLSKPTK</sequence>
<dbReference type="EMBL" id="JAZHBO010000001">
    <property type="protein sequence ID" value="MEF2155112.1"/>
    <property type="molecule type" value="Genomic_DNA"/>
</dbReference>
<evidence type="ECO:0000256" key="1">
    <source>
        <dbReference type="SAM" id="MobiDB-lite"/>
    </source>
</evidence>
<dbReference type="Pfam" id="PF14384">
    <property type="entry name" value="BrnA_antitoxin"/>
    <property type="match status" value="1"/>
</dbReference>
<organism evidence="2 3">
    <name type="scientific">Aquilutibacter rugosus</name>
    <dbReference type="NCBI Taxonomy" id="3115820"/>
    <lineage>
        <taxon>Bacteria</taxon>
        <taxon>Pseudomonadati</taxon>
        <taxon>Pseudomonadota</taxon>
        <taxon>Gammaproteobacteria</taxon>
        <taxon>Lysobacterales</taxon>
        <taxon>Lysobacteraceae</taxon>
        <taxon>Aquilutibacter</taxon>
    </lineage>
</organism>
<proteinExistence type="predicted"/>